<evidence type="ECO:0000313" key="3">
    <source>
        <dbReference type="Proteomes" id="UP000547510"/>
    </source>
</evidence>
<name>A0A841CEU7_9PSEU</name>
<dbReference type="EMBL" id="JACHJN010000002">
    <property type="protein sequence ID" value="MBB5954894.1"/>
    <property type="molecule type" value="Genomic_DNA"/>
</dbReference>
<dbReference type="Proteomes" id="UP000547510">
    <property type="component" value="Unassembled WGS sequence"/>
</dbReference>
<comment type="similarity">
    <text evidence="1">Belongs to the WXG100 family.</text>
</comment>
<dbReference type="InterPro" id="IPR036689">
    <property type="entry name" value="ESAT-6-like_sf"/>
</dbReference>
<comment type="caution">
    <text evidence="2">The sequence shown here is derived from an EMBL/GenBank/DDBJ whole genome shotgun (WGS) entry which is preliminary data.</text>
</comment>
<dbReference type="RefSeq" id="WP_184689437.1">
    <property type="nucleotide sequence ID" value="NZ_JACHJN010000002.1"/>
</dbReference>
<gene>
    <name evidence="2" type="ORF">FHS29_001464</name>
</gene>
<dbReference type="NCBIfam" id="TIGR03930">
    <property type="entry name" value="WXG100_ESAT6"/>
    <property type="match status" value="1"/>
</dbReference>
<protein>
    <recommendedName>
        <fullName evidence="1">ESAT-6-like protein</fullName>
    </recommendedName>
</protein>
<dbReference type="InterPro" id="IPR010310">
    <property type="entry name" value="T7SS_ESAT-6-like"/>
</dbReference>
<reference evidence="2 3" key="1">
    <citation type="submission" date="2020-08" db="EMBL/GenBank/DDBJ databases">
        <title>Genomic Encyclopedia of Type Strains, Phase III (KMG-III): the genomes of soil and plant-associated and newly described type strains.</title>
        <authorList>
            <person name="Whitman W."/>
        </authorList>
    </citation>
    <scope>NUCLEOTIDE SEQUENCE [LARGE SCALE GENOMIC DNA]</scope>
    <source>
        <strain evidence="2 3">CECT 8640</strain>
    </source>
</reference>
<evidence type="ECO:0000313" key="2">
    <source>
        <dbReference type="EMBL" id="MBB5954894.1"/>
    </source>
</evidence>
<accession>A0A841CEU7</accession>
<dbReference type="Gene3D" id="1.10.287.1060">
    <property type="entry name" value="ESAT-6-like"/>
    <property type="match status" value="1"/>
</dbReference>
<evidence type="ECO:0000256" key="1">
    <source>
        <dbReference type="RuleBase" id="RU362001"/>
    </source>
</evidence>
<dbReference type="SUPFAM" id="SSF140453">
    <property type="entry name" value="EsxAB dimer-like"/>
    <property type="match status" value="1"/>
</dbReference>
<dbReference type="AlphaFoldDB" id="A0A841CEU7"/>
<proteinExistence type="inferred from homology"/>
<organism evidence="2 3">
    <name type="scientific">Saccharothrix tamanrassetensis</name>
    <dbReference type="NCBI Taxonomy" id="1051531"/>
    <lineage>
        <taxon>Bacteria</taxon>
        <taxon>Bacillati</taxon>
        <taxon>Actinomycetota</taxon>
        <taxon>Actinomycetes</taxon>
        <taxon>Pseudonocardiales</taxon>
        <taxon>Pseudonocardiaceae</taxon>
        <taxon>Saccharothrix</taxon>
    </lineage>
</organism>
<dbReference type="Pfam" id="PF06013">
    <property type="entry name" value="WXG100"/>
    <property type="match status" value="1"/>
</dbReference>
<keyword evidence="3" id="KW-1185">Reference proteome</keyword>
<sequence length="95" mass="9998">MNDQIQVSFGALGAAASEISSQANQVQSQLDDLKGRLAPVIAQWEGGTSEAYQVIQKKWDDSAADIQQVLAAIGTAVASANDAYSAAESKNTARW</sequence>